<comment type="function">
    <text evidence="1">The light-harvesting complex (LHC) functions as a light receptor, it captures and delivers excitation energy to photosystems with which it is closely associated. Energy is transferred from the carotenoid and chlorophyll C (or B) to chlorophyll A and the photosynthetic reaction centers where it is used to synthesize ATP and reducing power.</text>
</comment>
<feature type="binding site" evidence="9">
    <location>
        <position position="99"/>
    </location>
    <ligand>
        <name>chlorophyll a</name>
        <dbReference type="ChEBI" id="CHEBI:58416"/>
        <label>1</label>
    </ligand>
</feature>
<feature type="compositionally biased region" description="Low complexity" evidence="10">
    <location>
        <begin position="999"/>
        <end position="1009"/>
    </location>
</feature>
<evidence type="ECO:0000256" key="6">
    <source>
        <dbReference type="ARBA" id="ARBA00022531"/>
    </source>
</evidence>
<dbReference type="Gene3D" id="1.10.3460.10">
    <property type="entry name" value="Chlorophyll a/b binding protein domain"/>
    <property type="match status" value="1"/>
</dbReference>
<feature type="binding site" evidence="9">
    <location>
        <position position="96"/>
    </location>
    <ligand>
        <name>chlorophyll a</name>
        <dbReference type="ChEBI" id="CHEBI:58416"/>
        <label>1</label>
    </ligand>
</feature>
<feature type="compositionally biased region" description="Low complexity" evidence="10">
    <location>
        <begin position="1089"/>
        <end position="1111"/>
    </location>
</feature>
<keyword evidence="9" id="KW-0157">Chromophore</keyword>
<feature type="binding site" evidence="9">
    <location>
        <position position="214"/>
    </location>
    <ligand>
        <name>chlorophyll a</name>
        <dbReference type="ChEBI" id="CHEBI:58416"/>
        <label>1</label>
    </ligand>
</feature>
<feature type="binding site" evidence="9">
    <location>
        <position position="231"/>
    </location>
    <ligand>
        <name>chlorophyll a</name>
        <dbReference type="ChEBI" id="CHEBI:58416"/>
        <label>1</label>
    </ligand>
</feature>
<gene>
    <name evidence="13" type="ORF">TrRE_jg12595</name>
</gene>
<comment type="caution">
    <text evidence="13">The sequence shown here is derived from an EMBL/GenBank/DDBJ whole genome shotgun (WGS) entry which is preliminary data.</text>
</comment>
<organism evidence="13 14">
    <name type="scientific">Triparma retinervis</name>
    <dbReference type="NCBI Taxonomy" id="2557542"/>
    <lineage>
        <taxon>Eukaryota</taxon>
        <taxon>Sar</taxon>
        <taxon>Stramenopiles</taxon>
        <taxon>Ochrophyta</taxon>
        <taxon>Bolidophyceae</taxon>
        <taxon>Parmales</taxon>
        <taxon>Triparmaceae</taxon>
        <taxon>Triparma</taxon>
    </lineage>
</organism>
<evidence type="ECO:0000256" key="4">
    <source>
        <dbReference type="ARBA" id="ARBA00005933"/>
    </source>
</evidence>
<dbReference type="InterPro" id="IPR016197">
    <property type="entry name" value="Chromo-like_dom_sf"/>
</dbReference>
<keyword evidence="6" id="KW-0602">Photosynthesis</keyword>
<feature type="region of interest" description="Disordered" evidence="10">
    <location>
        <begin position="733"/>
        <end position="799"/>
    </location>
</feature>
<protein>
    <recommendedName>
        <fullName evidence="15">Chromo domain-containing protein</fullName>
    </recommendedName>
</protein>
<feature type="binding site" evidence="9">
    <location>
        <position position="219"/>
    </location>
    <ligand>
        <name>chlorophyll a</name>
        <dbReference type="ChEBI" id="CHEBI:58416"/>
        <label>1</label>
    </ligand>
</feature>
<evidence type="ECO:0000259" key="12">
    <source>
        <dbReference type="PROSITE" id="PS51184"/>
    </source>
</evidence>
<dbReference type="AlphaFoldDB" id="A0A9W7DP34"/>
<evidence type="ECO:0000259" key="11">
    <source>
        <dbReference type="PROSITE" id="PS50013"/>
    </source>
</evidence>
<evidence type="ECO:0000256" key="10">
    <source>
        <dbReference type="SAM" id="MobiDB-lite"/>
    </source>
</evidence>
<dbReference type="Pfam" id="PF00504">
    <property type="entry name" value="Chloroa_b-bind"/>
    <property type="match status" value="1"/>
</dbReference>
<evidence type="ECO:0000256" key="5">
    <source>
        <dbReference type="ARBA" id="ARBA00022528"/>
    </source>
</evidence>
<dbReference type="InterPro" id="IPR041667">
    <property type="entry name" value="Cupin_8"/>
</dbReference>
<dbReference type="PANTHER" id="PTHR21649">
    <property type="entry name" value="CHLOROPHYLL A/B BINDING PROTEIN"/>
    <property type="match status" value="1"/>
</dbReference>
<sequence length="1238" mass="136613">MAELRWRQIDKFITPTINTTMKLTVFATLLSAATAFTGPFAISFGSKSKKSSPKSNGLPDWWNNKVGVTEPAGFFDPLKLSENADAATLVKFREAELKHGRVAMMAAAGFVVAEIYHPMMASTINVDSIYAFQEFERLNEGPLIPLVILVAAAEGAVALKKWQKVDYTTKATFEATKSGLFKMDESTMPGNYGWDPLSLFPEDEEGQIERMNQELNHGRIAMLAIAGFVAQEEITKQGIVESLRPKKSLPKKGNIIAVEKRGRKRDIFWEVESVKGRRIQGGNVQYLVKWKGFSERDNTWEPEANLSDSAVREAEKYLDSMGASSIAQISANEEAKLGLLANTSSPYPPDPCGINWDPASQLRQMPVRRISLLSKTAEQEVEMARMEGVPVVLKDLPSSWAGFAKKWLKTPRSPSSPPALDVSSMSLDIGNELVPVIRHDYDAEAPIHGHILASSYLEKSWKKGNNSLYLHQWQFPLSNTAASKLCTPSSSSLPCLGVNLVKFFSAEFINPFQYLFMGTAGTFSKLHQDNGGLAILISPIVGQKDVVMVHRDDHQSLYHGEADVNKPDLHKFPLLSYARIWKTRVNPGETLLMPQGTFHQVNNVSDCLSYSSFHLDTLNLPSFIQSFMDGDAPEIDHRATLWNAGTDLISMVDRLTDAANLAGGKGNLTPALTKANVKDVETLRRVRHSIREFDVKMKAQRAILDKEDSKEYEWGKLVEDIDLCLLEFRQRSNTQTNGGQTGGRGGAKKMKKNKNTDNEGKGKGGPKGGKKKDKDKDKKKGTRKNKRAKGSSSDDPLSCESGALIVTEDRTSQKDATLGRSVTWKFFANFHEGYNPVCKGDVYQLIEPHSIGFPETSVVCRFADGRYRIYDRGIVWSSITSASRDLSVDIRYVPVNQHKQWSPNLPNDAKGQGDEEEDPTAHAGAKGKAATARETGKRLRAGVQGINAKDVVHEELVKRVYKSKFAGSKTSKKSAGGAKTATSKRDHSSPPDPQPFNILSSSSPMRSSPLGSLANAFAITDELSEDAGEFSDVEIVPDPRITTAKKPGKKSQRPKPDHHESTFPHPVTNNLEEYLRDLPLRQTTKRSTPSPSTNSSGVASASSSPSSGSPLVPLPGTPLTVVYQNRLVPSVCIRRVPSIPYAVVSYDEYPSSAYDEVKPLETLRLATGNGRIECTMGNAKVGTRVFGRWGKLGDIYRGAVMQIEVGDLVKVRMGGKEEWDIWVRMQDITSSFFRSERY</sequence>
<feature type="domain" description="Chromo" evidence="11">
    <location>
        <begin position="269"/>
        <end position="317"/>
    </location>
</feature>
<dbReference type="SUPFAM" id="SSF51197">
    <property type="entry name" value="Clavaminate synthase-like"/>
    <property type="match status" value="1"/>
</dbReference>
<keyword evidence="9" id="KW-0148">Chlorophyll</keyword>
<evidence type="ECO:0008006" key="15">
    <source>
        <dbReference type="Google" id="ProtNLM"/>
    </source>
</evidence>
<dbReference type="GO" id="GO:0009507">
    <property type="term" value="C:chloroplast"/>
    <property type="evidence" value="ECO:0007669"/>
    <property type="project" value="UniProtKB-SubCell"/>
</dbReference>
<evidence type="ECO:0000256" key="8">
    <source>
        <dbReference type="ARBA" id="ARBA00023242"/>
    </source>
</evidence>
<feature type="binding site" description="axial binding residue" evidence="9">
    <location>
        <position position="101"/>
    </location>
    <ligand>
        <name>chlorophyll b</name>
        <dbReference type="ChEBI" id="CHEBI:61721"/>
        <label>1</label>
    </ligand>
    <ligandPart>
        <name>Mg</name>
        <dbReference type="ChEBI" id="CHEBI:25107"/>
    </ligandPart>
</feature>
<dbReference type="InterPro" id="IPR022796">
    <property type="entry name" value="Chloroa_b-bind"/>
</dbReference>
<dbReference type="EMBL" id="BRXZ01000625">
    <property type="protein sequence ID" value="GMH49205.1"/>
    <property type="molecule type" value="Genomic_DNA"/>
</dbReference>
<dbReference type="Gene3D" id="2.60.120.650">
    <property type="entry name" value="Cupin"/>
    <property type="match status" value="1"/>
</dbReference>
<feature type="region of interest" description="Disordered" evidence="10">
    <location>
        <begin position="967"/>
        <end position="1009"/>
    </location>
</feature>
<dbReference type="SUPFAM" id="SSF103511">
    <property type="entry name" value="Chlorophyll a-b binding protein"/>
    <property type="match status" value="1"/>
</dbReference>
<evidence type="ECO:0000256" key="3">
    <source>
        <dbReference type="ARBA" id="ARBA00004229"/>
    </source>
</evidence>
<dbReference type="OrthoDB" id="197493at2759"/>
<dbReference type="InterPro" id="IPR000953">
    <property type="entry name" value="Chromo/chromo_shadow_dom"/>
</dbReference>
<dbReference type="InterPro" id="IPR023779">
    <property type="entry name" value="Chromodomain_CS"/>
</dbReference>
<reference evidence="13" key="1">
    <citation type="submission" date="2022-07" db="EMBL/GenBank/DDBJ databases">
        <title>Genome analysis of Parmales, a sister group of diatoms, reveals the evolutionary specialization of diatoms from phago-mixotrophs to photoautotrophs.</title>
        <authorList>
            <person name="Ban H."/>
            <person name="Sato S."/>
            <person name="Yoshikawa S."/>
            <person name="Kazumasa Y."/>
            <person name="Nakamura Y."/>
            <person name="Ichinomiya M."/>
            <person name="Saitoh K."/>
            <person name="Sato N."/>
            <person name="Blanc-Mathieu R."/>
            <person name="Endo H."/>
            <person name="Kuwata A."/>
            <person name="Ogata H."/>
        </authorList>
    </citation>
    <scope>NUCLEOTIDE SEQUENCE</scope>
</reference>
<dbReference type="GO" id="GO:0016020">
    <property type="term" value="C:membrane"/>
    <property type="evidence" value="ECO:0007669"/>
    <property type="project" value="InterPro"/>
</dbReference>
<comment type="subcellular location">
    <subcellularLocation>
        <location evidence="2">Nucleus</location>
    </subcellularLocation>
    <subcellularLocation>
        <location evidence="3">Plastid</location>
        <location evidence="3">Chloroplast</location>
    </subcellularLocation>
</comment>
<evidence type="ECO:0000256" key="7">
    <source>
        <dbReference type="ARBA" id="ARBA00022640"/>
    </source>
</evidence>
<keyword evidence="5" id="KW-0150">Chloroplast</keyword>
<dbReference type="SMART" id="SM00298">
    <property type="entry name" value="CHROMO"/>
    <property type="match status" value="1"/>
</dbReference>
<feature type="compositionally biased region" description="Low complexity" evidence="10">
    <location>
        <begin position="921"/>
        <end position="933"/>
    </location>
</feature>
<accession>A0A9W7DP34</accession>
<dbReference type="InterPro" id="IPR023780">
    <property type="entry name" value="Chromo_domain"/>
</dbReference>
<dbReference type="Pfam" id="PF13621">
    <property type="entry name" value="Cupin_8"/>
    <property type="match status" value="1"/>
</dbReference>
<dbReference type="CDD" id="cd00024">
    <property type="entry name" value="CD_CSD"/>
    <property type="match status" value="1"/>
</dbReference>
<feature type="binding site" evidence="9">
    <location>
        <position position="81"/>
    </location>
    <ligand>
        <name>chlorophyll a</name>
        <dbReference type="ChEBI" id="CHEBI:58416"/>
        <label>1</label>
    </ligand>
</feature>
<feature type="binding site" description="axial binding residue" evidence="9">
    <location>
        <position position="180"/>
    </location>
    <ligand>
        <name>chlorophyll b</name>
        <dbReference type="ChEBI" id="CHEBI:61721"/>
        <label>1</label>
    </ligand>
    <ligandPart>
        <name>Mg</name>
        <dbReference type="ChEBI" id="CHEBI:25107"/>
    </ligandPart>
</feature>
<dbReference type="GO" id="GO:0016168">
    <property type="term" value="F:chlorophyll binding"/>
    <property type="evidence" value="ECO:0007669"/>
    <property type="project" value="UniProtKB-KW"/>
</dbReference>
<keyword evidence="8" id="KW-0539">Nucleus</keyword>
<dbReference type="InterPro" id="IPR003347">
    <property type="entry name" value="JmjC_dom"/>
</dbReference>
<feature type="domain" description="JmjC" evidence="12">
    <location>
        <begin position="489"/>
        <end position="631"/>
    </location>
</feature>
<comment type="similarity">
    <text evidence="4">Belongs to the fucoxanthin chlorophyll protein family.</text>
</comment>
<evidence type="ECO:0000313" key="14">
    <source>
        <dbReference type="Proteomes" id="UP001165082"/>
    </source>
</evidence>
<feature type="compositionally biased region" description="Basic residues" evidence="10">
    <location>
        <begin position="779"/>
        <end position="789"/>
    </location>
</feature>
<feature type="compositionally biased region" description="Low complexity" evidence="10">
    <location>
        <begin position="967"/>
        <end position="981"/>
    </location>
</feature>
<dbReference type="GO" id="GO:0009765">
    <property type="term" value="P:photosynthesis, light harvesting"/>
    <property type="evidence" value="ECO:0007669"/>
    <property type="project" value="InterPro"/>
</dbReference>
<keyword evidence="7" id="KW-0934">Plastid</keyword>
<dbReference type="PROSITE" id="PS50013">
    <property type="entry name" value="CHROMO_2"/>
    <property type="match status" value="1"/>
</dbReference>
<evidence type="ECO:0000256" key="1">
    <source>
        <dbReference type="ARBA" id="ARBA00004022"/>
    </source>
</evidence>
<dbReference type="SMART" id="SM00558">
    <property type="entry name" value="JmjC"/>
    <property type="match status" value="1"/>
</dbReference>
<keyword evidence="14" id="KW-1185">Reference proteome</keyword>
<dbReference type="Gene3D" id="2.40.50.40">
    <property type="match status" value="1"/>
</dbReference>
<feature type="region of interest" description="Disordered" evidence="10">
    <location>
        <begin position="1029"/>
        <end position="1111"/>
    </location>
</feature>
<feature type="region of interest" description="Disordered" evidence="10">
    <location>
        <begin position="899"/>
        <end position="938"/>
    </location>
</feature>
<dbReference type="GO" id="GO:0005634">
    <property type="term" value="C:nucleus"/>
    <property type="evidence" value="ECO:0007669"/>
    <property type="project" value="UniProtKB-SubCell"/>
</dbReference>
<proteinExistence type="inferred from homology"/>
<name>A0A9W7DP34_9STRA</name>
<evidence type="ECO:0000256" key="9">
    <source>
        <dbReference type="PIRSR" id="PIRSR601344-1"/>
    </source>
</evidence>
<evidence type="ECO:0000256" key="2">
    <source>
        <dbReference type="ARBA" id="ARBA00004123"/>
    </source>
</evidence>
<dbReference type="PROSITE" id="PS00598">
    <property type="entry name" value="CHROMO_1"/>
    <property type="match status" value="1"/>
</dbReference>
<dbReference type="SUPFAM" id="SSF54160">
    <property type="entry name" value="Chromo domain-like"/>
    <property type="match status" value="1"/>
</dbReference>
<dbReference type="Proteomes" id="UP001165082">
    <property type="component" value="Unassembled WGS sequence"/>
</dbReference>
<dbReference type="PROSITE" id="PS51184">
    <property type="entry name" value="JMJC"/>
    <property type="match status" value="1"/>
</dbReference>
<dbReference type="InterPro" id="IPR001344">
    <property type="entry name" value="Chloro_AB-bd_pln"/>
</dbReference>
<dbReference type="Pfam" id="PF00385">
    <property type="entry name" value="Chromo"/>
    <property type="match status" value="1"/>
</dbReference>
<evidence type="ECO:0000313" key="13">
    <source>
        <dbReference type="EMBL" id="GMH49205.1"/>
    </source>
</evidence>